<protein>
    <submittedName>
        <fullName evidence="1">Uncharacterized protein</fullName>
    </submittedName>
</protein>
<dbReference type="Proteomes" id="UP000634136">
    <property type="component" value="Unassembled WGS sequence"/>
</dbReference>
<dbReference type="EMBL" id="JAAIUW010000013">
    <property type="protein sequence ID" value="KAF7803132.1"/>
    <property type="molecule type" value="Genomic_DNA"/>
</dbReference>
<accession>A0A834SLB5</accession>
<proteinExistence type="predicted"/>
<keyword evidence="2" id="KW-1185">Reference proteome</keyword>
<sequence length="57" mass="6875">MVIVARLVIRLLRTRPVKLFVYKDKFTKLRWDENLFVNRCRVTSFVKNFNSERSPSS</sequence>
<evidence type="ECO:0000313" key="1">
    <source>
        <dbReference type="EMBL" id="KAF7803132.1"/>
    </source>
</evidence>
<comment type="caution">
    <text evidence="1">The sequence shown here is derived from an EMBL/GenBank/DDBJ whole genome shotgun (WGS) entry which is preliminary data.</text>
</comment>
<dbReference type="AlphaFoldDB" id="A0A834SLB5"/>
<organism evidence="1 2">
    <name type="scientific">Senna tora</name>
    <dbReference type="NCBI Taxonomy" id="362788"/>
    <lineage>
        <taxon>Eukaryota</taxon>
        <taxon>Viridiplantae</taxon>
        <taxon>Streptophyta</taxon>
        <taxon>Embryophyta</taxon>
        <taxon>Tracheophyta</taxon>
        <taxon>Spermatophyta</taxon>
        <taxon>Magnoliopsida</taxon>
        <taxon>eudicotyledons</taxon>
        <taxon>Gunneridae</taxon>
        <taxon>Pentapetalae</taxon>
        <taxon>rosids</taxon>
        <taxon>fabids</taxon>
        <taxon>Fabales</taxon>
        <taxon>Fabaceae</taxon>
        <taxon>Caesalpinioideae</taxon>
        <taxon>Cassia clade</taxon>
        <taxon>Senna</taxon>
    </lineage>
</organism>
<gene>
    <name evidence="1" type="ORF">G2W53_042243</name>
</gene>
<name>A0A834SLB5_9FABA</name>
<evidence type="ECO:0000313" key="2">
    <source>
        <dbReference type="Proteomes" id="UP000634136"/>
    </source>
</evidence>
<reference evidence="1" key="1">
    <citation type="submission" date="2020-09" db="EMBL/GenBank/DDBJ databases">
        <title>Genome-Enabled Discovery of Anthraquinone Biosynthesis in Senna tora.</title>
        <authorList>
            <person name="Kang S.-H."/>
            <person name="Pandey R.P."/>
            <person name="Lee C.-M."/>
            <person name="Sim J.-S."/>
            <person name="Jeong J.-T."/>
            <person name="Choi B.-S."/>
            <person name="Jung M."/>
            <person name="Ginzburg D."/>
            <person name="Zhao K."/>
            <person name="Won S.Y."/>
            <person name="Oh T.-J."/>
            <person name="Yu Y."/>
            <person name="Kim N.-H."/>
            <person name="Lee O.R."/>
            <person name="Lee T.-H."/>
            <person name="Bashyal P."/>
            <person name="Kim T.-S."/>
            <person name="Lee W.-H."/>
            <person name="Kawkins C."/>
            <person name="Kim C.-K."/>
            <person name="Kim J.S."/>
            <person name="Ahn B.O."/>
            <person name="Rhee S.Y."/>
            <person name="Sohng J.K."/>
        </authorList>
    </citation>
    <scope>NUCLEOTIDE SEQUENCE</scope>
    <source>
        <tissue evidence="1">Leaf</tissue>
    </source>
</reference>